<evidence type="ECO:0000256" key="10">
    <source>
        <dbReference type="HAMAP-Rule" id="MF_01151"/>
    </source>
</evidence>
<evidence type="ECO:0000256" key="1">
    <source>
        <dbReference type="ARBA" id="ARBA00004496"/>
    </source>
</evidence>
<dbReference type="EnsemblBacteria" id="ABF42244">
    <property type="protein sequence ID" value="ABF42244"/>
    <property type="gene ID" value="Acid345_3243"/>
</dbReference>
<dbReference type="FunFam" id="2.30.22.10:FF:000001">
    <property type="entry name" value="Protein GrpE"/>
    <property type="match status" value="1"/>
</dbReference>
<feature type="region of interest" description="Disordered" evidence="13">
    <location>
        <begin position="1"/>
        <end position="36"/>
    </location>
</feature>
<dbReference type="AlphaFoldDB" id="Q1ILK6"/>
<evidence type="ECO:0000256" key="13">
    <source>
        <dbReference type="SAM" id="MobiDB-lite"/>
    </source>
</evidence>
<dbReference type="eggNOG" id="COG0576">
    <property type="taxonomic scope" value="Bacteria"/>
</dbReference>
<dbReference type="SUPFAM" id="SSF51064">
    <property type="entry name" value="Head domain of nucleotide exchange factor GrpE"/>
    <property type="match status" value="1"/>
</dbReference>
<name>Q1ILK6_KORVE</name>
<evidence type="ECO:0000256" key="8">
    <source>
        <dbReference type="ARBA" id="ARBA00072274"/>
    </source>
</evidence>
<evidence type="ECO:0000313" key="15">
    <source>
        <dbReference type="Proteomes" id="UP000002432"/>
    </source>
</evidence>
<evidence type="ECO:0000256" key="9">
    <source>
        <dbReference type="ARBA" id="ARBA00076414"/>
    </source>
</evidence>
<dbReference type="GO" id="GO:0042803">
    <property type="term" value="F:protein homodimerization activity"/>
    <property type="evidence" value="ECO:0007669"/>
    <property type="project" value="InterPro"/>
</dbReference>
<dbReference type="NCBIfam" id="NF010738">
    <property type="entry name" value="PRK14140.1"/>
    <property type="match status" value="1"/>
</dbReference>
<evidence type="ECO:0000256" key="11">
    <source>
        <dbReference type="RuleBase" id="RU000639"/>
    </source>
</evidence>
<dbReference type="CDD" id="cd00446">
    <property type="entry name" value="GrpE"/>
    <property type="match status" value="1"/>
</dbReference>
<dbReference type="PRINTS" id="PR00773">
    <property type="entry name" value="GRPEPROTEIN"/>
</dbReference>
<reference evidence="14 15" key="1">
    <citation type="journal article" date="2009" name="Appl. Environ. Microbiol.">
        <title>Three genomes from the phylum Acidobacteria provide insight into the lifestyles of these microorganisms in soils.</title>
        <authorList>
            <person name="Ward N.L."/>
            <person name="Challacombe J.F."/>
            <person name="Janssen P.H."/>
            <person name="Henrissat B."/>
            <person name="Coutinho P.M."/>
            <person name="Wu M."/>
            <person name="Xie G."/>
            <person name="Haft D.H."/>
            <person name="Sait M."/>
            <person name="Badger J."/>
            <person name="Barabote R.D."/>
            <person name="Bradley B."/>
            <person name="Brettin T.S."/>
            <person name="Brinkac L.M."/>
            <person name="Bruce D."/>
            <person name="Creasy T."/>
            <person name="Daugherty S.C."/>
            <person name="Davidsen T.M."/>
            <person name="DeBoy R.T."/>
            <person name="Detter J.C."/>
            <person name="Dodson R.J."/>
            <person name="Durkin A.S."/>
            <person name="Ganapathy A."/>
            <person name="Gwinn-Giglio M."/>
            <person name="Han C.S."/>
            <person name="Khouri H."/>
            <person name="Kiss H."/>
            <person name="Kothari S.P."/>
            <person name="Madupu R."/>
            <person name="Nelson K.E."/>
            <person name="Nelson W.C."/>
            <person name="Paulsen I."/>
            <person name="Penn K."/>
            <person name="Ren Q."/>
            <person name="Rosovitz M.J."/>
            <person name="Selengut J.D."/>
            <person name="Shrivastava S."/>
            <person name="Sullivan S.A."/>
            <person name="Tapia R."/>
            <person name="Thompson L.S."/>
            <person name="Watkins K.L."/>
            <person name="Yang Q."/>
            <person name="Yu C."/>
            <person name="Zafar N."/>
            <person name="Zhou L."/>
            <person name="Kuske C.R."/>
        </authorList>
    </citation>
    <scope>NUCLEOTIDE SEQUENCE [LARGE SCALE GENOMIC DNA]</scope>
    <source>
        <strain evidence="14 15">Ellin345</strain>
    </source>
</reference>
<dbReference type="Gene3D" id="3.90.20.20">
    <property type="match status" value="1"/>
</dbReference>
<accession>Q1ILK6</accession>
<dbReference type="Proteomes" id="UP000002432">
    <property type="component" value="Chromosome"/>
</dbReference>
<dbReference type="InterPro" id="IPR013805">
    <property type="entry name" value="GrpE_CC"/>
</dbReference>
<sequence>MSNQKNNGETEEQLDVEHELPAAENETAATSADAEIEALRKERDQYLDRLARLQAEFDNFRKRNAREQQDYRDYAVVDALKTFLPILDSLDGAAKSDAQDLDQIRSGIELIDRQFHDALAKLGVQPIPAEGQPFDPNLHMAIAMEDTDAAPDNTVIGELQRGYKIKDRLLRPAMVRVARSK</sequence>
<dbReference type="InterPro" id="IPR009012">
    <property type="entry name" value="GrpE_head"/>
</dbReference>
<dbReference type="HOGENOM" id="CLU_057217_5_2_0"/>
<evidence type="ECO:0000313" key="14">
    <source>
        <dbReference type="EMBL" id="ABF42244.1"/>
    </source>
</evidence>
<dbReference type="GO" id="GO:0005737">
    <property type="term" value="C:cytoplasm"/>
    <property type="evidence" value="ECO:0007669"/>
    <property type="project" value="UniProtKB-SubCell"/>
</dbReference>
<dbReference type="GO" id="GO:0006457">
    <property type="term" value="P:protein folding"/>
    <property type="evidence" value="ECO:0007669"/>
    <property type="project" value="InterPro"/>
</dbReference>
<keyword evidence="15" id="KW-1185">Reference proteome</keyword>
<dbReference type="HAMAP" id="MF_01151">
    <property type="entry name" value="GrpE"/>
    <property type="match status" value="1"/>
</dbReference>
<keyword evidence="4 10" id="KW-0963">Cytoplasm</keyword>
<dbReference type="EMBL" id="CP000360">
    <property type="protein sequence ID" value="ABF42244.1"/>
    <property type="molecule type" value="Genomic_DNA"/>
</dbReference>
<keyword evidence="6 10" id="KW-0143">Chaperone</keyword>
<comment type="subunit">
    <text evidence="3 10">Homodimer.</text>
</comment>
<dbReference type="STRING" id="204669.Acid345_3243"/>
<dbReference type="SUPFAM" id="SSF58014">
    <property type="entry name" value="Coiled-coil domain of nucleotide exchange factor GrpE"/>
    <property type="match status" value="1"/>
</dbReference>
<comment type="function">
    <text evidence="7 10 11">Participates actively in the response to hyperosmotic and heat shock by preventing the aggregation of stress-denatured proteins, in association with DnaK and GrpE. It is the nucleotide exchange factor for DnaK and may function as a thermosensor. Unfolded proteins bind initially to DnaJ; upon interaction with the DnaJ-bound protein, DnaK hydrolyzes its bound ATP, resulting in the formation of a stable complex. GrpE releases ADP from DnaK; ATP binding to DnaK triggers the release of the substrate protein, thus completing the reaction cycle. Several rounds of ATP-dependent interactions between DnaJ, DnaK and GrpE are required for fully efficient folding.</text>
</comment>
<dbReference type="OrthoDB" id="9812586at2"/>
<protein>
    <recommendedName>
        <fullName evidence="8 10">Protein GrpE</fullName>
    </recommendedName>
    <alternativeName>
        <fullName evidence="9 10">HSP-70 cofactor</fullName>
    </alternativeName>
</protein>
<dbReference type="PANTHER" id="PTHR21237:SF23">
    <property type="entry name" value="GRPE PROTEIN HOMOLOG, MITOCHONDRIAL"/>
    <property type="match status" value="1"/>
</dbReference>
<dbReference type="PROSITE" id="PS01071">
    <property type="entry name" value="GRPE"/>
    <property type="match status" value="1"/>
</dbReference>
<evidence type="ECO:0000256" key="4">
    <source>
        <dbReference type="ARBA" id="ARBA00022490"/>
    </source>
</evidence>
<dbReference type="Gene3D" id="2.30.22.10">
    <property type="entry name" value="Head domain of nucleotide exchange factor GrpE"/>
    <property type="match status" value="1"/>
</dbReference>
<dbReference type="InterPro" id="IPR000740">
    <property type="entry name" value="GrpE"/>
</dbReference>
<organism evidence="14 15">
    <name type="scientific">Koribacter versatilis (strain Ellin345)</name>
    <dbReference type="NCBI Taxonomy" id="204669"/>
    <lineage>
        <taxon>Bacteria</taxon>
        <taxon>Pseudomonadati</taxon>
        <taxon>Acidobacteriota</taxon>
        <taxon>Terriglobia</taxon>
        <taxon>Terriglobales</taxon>
        <taxon>Candidatus Korobacteraceae</taxon>
        <taxon>Candidatus Korobacter</taxon>
    </lineage>
</organism>
<comment type="similarity">
    <text evidence="2 10 12">Belongs to the GrpE family.</text>
</comment>
<evidence type="ECO:0000256" key="5">
    <source>
        <dbReference type="ARBA" id="ARBA00023016"/>
    </source>
</evidence>
<dbReference type="GO" id="GO:0000774">
    <property type="term" value="F:adenyl-nucleotide exchange factor activity"/>
    <property type="evidence" value="ECO:0007669"/>
    <property type="project" value="InterPro"/>
</dbReference>
<proteinExistence type="inferred from homology"/>
<comment type="subcellular location">
    <subcellularLocation>
        <location evidence="1 10">Cytoplasm</location>
    </subcellularLocation>
</comment>
<dbReference type="GO" id="GO:0051087">
    <property type="term" value="F:protein-folding chaperone binding"/>
    <property type="evidence" value="ECO:0007669"/>
    <property type="project" value="InterPro"/>
</dbReference>
<gene>
    <name evidence="10" type="primary">grpE</name>
    <name evidence="14" type="ordered locus">Acid345_3243</name>
</gene>
<evidence type="ECO:0000256" key="3">
    <source>
        <dbReference type="ARBA" id="ARBA00011738"/>
    </source>
</evidence>
<dbReference type="PANTHER" id="PTHR21237">
    <property type="entry name" value="GRPE PROTEIN"/>
    <property type="match status" value="1"/>
</dbReference>
<dbReference type="Pfam" id="PF01025">
    <property type="entry name" value="GrpE"/>
    <property type="match status" value="1"/>
</dbReference>
<evidence type="ECO:0000256" key="12">
    <source>
        <dbReference type="RuleBase" id="RU004478"/>
    </source>
</evidence>
<dbReference type="GO" id="GO:0051082">
    <property type="term" value="F:unfolded protein binding"/>
    <property type="evidence" value="ECO:0007669"/>
    <property type="project" value="TreeGrafter"/>
</dbReference>
<evidence type="ECO:0000256" key="7">
    <source>
        <dbReference type="ARBA" id="ARBA00053401"/>
    </source>
</evidence>
<dbReference type="KEGG" id="aba:Acid345_3243"/>
<evidence type="ECO:0000256" key="2">
    <source>
        <dbReference type="ARBA" id="ARBA00009054"/>
    </source>
</evidence>
<dbReference type="RefSeq" id="WP_011524043.1">
    <property type="nucleotide sequence ID" value="NC_008009.1"/>
</dbReference>
<evidence type="ECO:0000256" key="6">
    <source>
        <dbReference type="ARBA" id="ARBA00023186"/>
    </source>
</evidence>
<keyword evidence="5 10" id="KW-0346">Stress response</keyword>